<comment type="subunit">
    <text evidence="7">Monomer.</text>
</comment>
<comment type="caution">
    <text evidence="8">The sequence shown here is derived from an EMBL/GenBank/DDBJ whole genome shotgun (WGS) entry which is preliminary data.</text>
</comment>
<dbReference type="PANTHER" id="PTHR21087">
    <property type="entry name" value="SHIKIMATE KINASE"/>
    <property type="match status" value="1"/>
</dbReference>
<dbReference type="GO" id="GO:0000287">
    <property type="term" value="F:magnesium ion binding"/>
    <property type="evidence" value="ECO:0007669"/>
    <property type="project" value="UniProtKB-UniRule"/>
</dbReference>
<evidence type="ECO:0000256" key="6">
    <source>
        <dbReference type="ARBA" id="ARBA00023141"/>
    </source>
</evidence>
<comment type="function">
    <text evidence="7">Catalyzes the specific phosphorylation of the 3-hydroxyl group of shikimic acid using ATP as a cosubstrate.</text>
</comment>
<dbReference type="InterPro" id="IPR031322">
    <property type="entry name" value="Shikimate/glucono_kinase"/>
</dbReference>
<evidence type="ECO:0000256" key="2">
    <source>
        <dbReference type="ARBA" id="ARBA00022679"/>
    </source>
</evidence>
<comment type="pathway">
    <text evidence="7">Metabolic intermediate biosynthesis; chorismate biosynthesis; chorismate from D-erythrose 4-phosphate and phosphoenolpyruvate: step 5/7.</text>
</comment>
<evidence type="ECO:0000313" key="9">
    <source>
        <dbReference type="Proteomes" id="UP000194873"/>
    </source>
</evidence>
<reference evidence="8 9" key="1">
    <citation type="submission" date="2017-01" db="EMBL/GenBank/DDBJ databases">
        <title>A new Hymenobacter.</title>
        <authorList>
            <person name="Liang Y."/>
            <person name="Feng F."/>
        </authorList>
    </citation>
    <scope>NUCLEOTIDE SEQUENCE [LARGE SCALE GENOMIC DNA]</scope>
    <source>
        <strain evidence="8">MIMBbqt21</strain>
    </source>
</reference>
<feature type="binding site" evidence="7">
    <location>
        <position position="14"/>
    </location>
    <ligand>
        <name>Mg(2+)</name>
        <dbReference type="ChEBI" id="CHEBI:18420"/>
    </ligand>
</feature>
<keyword evidence="5 7" id="KW-0067">ATP-binding</keyword>
<keyword evidence="2 7" id="KW-0808">Transferase</keyword>
<feature type="binding site" evidence="7">
    <location>
        <position position="118"/>
    </location>
    <ligand>
        <name>ATP</name>
        <dbReference type="ChEBI" id="CHEBI:30616"/>
    </ligand>
</feature>
<keyword evidence="7" id="KW-0963">Cytoplasm</keyword>
<dbReference type="CDD" id="cd00464">
    <property type="entry name" value="SK"/>
    <property type="match status" value="1"/>
</dbReference>
<evidence type="ECO:0000256" key="1">
    <source>
        <dbReference type="ARBA" id="ARBA00022605"/>
    </source>
</evidence>
<dbReference type="Pfam" id="PF01202">
    <property type="entry name" value="SKI"/>
    <property type="match status" value="1"/>
</dbReference>
<feature type="binding site" evidence="7">
    <location>
        <position position="141"/>
    </location>
    <ligand>
        <name>substrate</name>
    </ligand>
</feature>
<dbReference type="UniPathway" id="UPA00053">
    <property type="reaction ID" value="UER00088"/>
</dbReference>
<dbReference type="HAMAP" id="MF_00109">
    <property type="entry name" value="Shikimate_kinase"/>
    <property type="match status" value="1"/>
</dbReference>
<evidence type="ECO:0000313" key="8">
    <source>
        <dbReference type="EMBL" id="OUJ75954.1"/>
    </source>
</evidence>
<keyword evidence="4 7" id="KW-0418">Kinase</keyword>
<dbReference type="OrthoDB" id="9800332at2"/>
<protein>
    <recommendedName>
        <fullName evidence="7">Shikimate kinase</fullName>
        <shortName evidence="7">SK</shortName>
        <ecNumber evidence="7">2.7.1.71</ecNumber>
    </recommendedName>
</protein>
<proteinExistence type="inferred from homology"/>
<keyword evidence="7" id="KW-0479">Metal-binding</keyword>
<dbReference type="GO" id="GO:0009073">
    <property type="term" value="P:aromatic amino acid family biosynthetic process"/>
    <property type="evidence" value="ECO:0007669"/>
    <property type="project" value="UniProtKB-KW"/>
</dbReference>
<dbReference type="AlphaFoldDB" id="A0A243WJ75"/>
<comment type="cofactor">
    <cofactor evidence="7">
        <name>Mg(2+)</name>
        <dbReference type="ChEBI" id="CHEBI:18420"/>
    </cofactor>
    <text evidence="7">Binds 1 Mg(2+) ion per subunit.</text>
</comment>
<evidence type="ECO:0000256" key="4">
    <source>
        <dbReference type="ARBA" id="ARBA00022777"/>
    </source>
</evidence>
<dbReference type="Proteomes" id="UP000194873">
    <property type="component" value="Unassembled WGS sequence"/>
</dbReference>
<dbReference type="PANTHER" id="PTHR21087:SF16">
    <property type="entry name" value="SHIKIMATE KINASE 1, CHLOROPLASTIC"/>
    <property type="match status" value="1"/>
</dbReference>
<evidence type="ECO:0000256" key="3">
    <source>
        <dbReference type="ARBA" id="ARBA00022741"/>
    </source>
</evidence>
<dbReference type="GO" id="GO:0005524">
    <property type="term" value="F:ATP binding"/>
    <property type="evidence" value="ECO:0007669"/>
    <property type="project" value="UniProtKB-UniRule"/>
</dbReference>
<comment type="catalytic activity">
    <reaction evidence="7">
        <text>shikimate + ATP = 3-phosphoshikimate + ADP + H(+)</text>
        <dbReference type="Rhea" id="RHEA:13121"/>
        <dbReference type="ChEBI" id="CHEBI:15378"/>
        <dbReference type="ChEBI" id="CHEBI:30616"/>
        <dbReference type="ChEBI" id="CHEBI:36208"/>
        <dbReference type="ChEBI" id="CHEBI:145989"/>
        <dbReference type="ChEBI" id="CHEBI:456216"/>
        <dbReference type="EC" id="2.7.1.71"/>
    </reaction>
</comment>
<comment type="subcellular location">
    <subcellularLocation>
        <location evidence="7">Cytoplasm</location>
    </subcellularLocation>
</comment>
<feature type="binding site" evidence="7">
    <location>
        <position position="79"/>
    </location>
    <ligand>
        <name>substrate</name>
    </ligand>
</feature>
<feature type="binding site" evidence="7">
    <location>
        <position position="56"/>
    </location>
    <ligand>
        <name>substrate</name>
    </ligand>
</feature>
<dbReference type="GO" id="GO:0005829">
    <property type="term" value="C:cytosol"/>
    <property type="evidence" value="ECO:0007669"/>
    <property type="project" value="TreeGrafter"/>
</dbReference>
<evidence type="ECO:0000256" key="7">
    <source>
        <dbReference type="HAMAP-Rule" id="MF_00109"/>
    </source>
</evidence>
<accession>A0A243WJ75</accession>
<dbReference type="InterPro" id="IPR027417">
    <property type="entry name" value="P-loop_NTPase"/>
</dbReference>
<keyword evidence="3 7" id="KW-0547">Nucleotide-binding</keyword>
<keyword evidence="7" id="KW-0460">Magnesium</keyword>
<feature type="binding site" evidence="7">
    <location>
        <position position="32"/>
    </location>
    <ligand>
        <name>substrate</name>
    </ligand>
</feature>
<keyword evidence="9" id="KW-1185">Reference proteome</keyword>
<dbReference type="Gene3D" id="3.40.50.300">
    <property type="entry name" value="P-loop containing nucleotide triphosphate hydrolases"/>
    <property type="match status" value="1"/>
</dbReference>
<dbReference type="EMBL" id="MTSE01000001">
    <property type="protein sequence ID" value="OUJ75954.1"/>
    <property type="molecule type" value="Genomic_DNA"/>
</dbReference>
<comment type="similarity">
    <text evidence="7">Belongs to the shikimate kinase family.</text>
</comment>
<name>A0A243WJ75_9BACT</name>
<evidence type="ECO:0000256" key="5">
    <source>
        <dbReference type="ARBA" id="ARBA00022840"/>
    </source>
</evidence>
<dbReference type="PRINTS" id="PR01100">
    <property type="entry name" value="SHIKIMTKNASE"/>
</dbReference>
<sequence length="172" mass="19256">MRLHLIGMPGAGKTTLGRGLATFYGTPFCDLDEEIVRREGRSIATLFEQEGEAYFREREAATLQAVLAEHERLVLATGGGTPCFHQNLDLLLATGLTLYLEVPVEELVRRLVRAAAARPLLANLPDPQALETRLRETLATRERFYSRAHLRCTGTYSVESIQRLIMHYQTTG</sequence>
<dbReference type="InterPro" id="IPR000623">
    <property type="entry name" value="Shikimate_kinase/TSH1"/>
</dbReference>
<dbReference type="GO" id="GO:0004765">
    <property type="term" value="F:shikimate kinase activity"/>
    <property type="evidence" value="ECO:0007669"/>
    <property type="project" value="UniProtKB-UniRule"/>
</dbReference>
<dbReference type="GO" id="GO:0009423">
    <property type="term" value="P:chorismate biosynthetic process"/>
    <property type="evidence" value="ECO:0007669"/>
    <property type="project" value="UniProtKB-UniRule"/>
</dbReference>
<comment type="caution">
    <text evidence="7">Lacks conserved residue(s) required for the propagation of feature annotation.</text>
</comment>
<keyword evidence="1 7" id="KW-0028">Amino-acid biosynthesis</keyword>
<dbReference type="GO" id="GO:0008652">
    <property type="term" value="P:amino acid biosynthetic process"/>
    <property type="evidence" value="ECO:0007669"/>
    <property type="project" value="UniProtKB-KW"/>
</dbReference>
<dbReference type="EC" id="2.7.1.71" evidence="7"/>
<gene>
    <name evidence="7" type="primary">aroK</name>
    <name evidence="8" type="ORF">BXP70_01325</name>
</gene>
<dbReference type="SUPFAM" id="SSF52540">
    <property type="entry name" value="P-loop containing nucleoside triphosphate hydrolases"/>
    <property type="match status" value="1"/>
</dbReference>
<dbReference type="RefSeq" id="WP_086592201.1">
    <property type="nucleotide sequence ID" value="NZ_MTSE01000001.1"/>
</dbReference>
<organism evidence="8 9">
    <name type="scientific">Hymenobacter crusticola</name>
    <dbReference type="NCBI Taxonomy" id="1770526"/>
    <lineage>
        <taxon>Bacteria</taxon>
        <taxon>Pseudomonadati</taxon>
        <taxon>Bacteroidota</taxon>
        <taxon>Cytophagia</taxon>
        <taxon>Cytophagales</taxon>
        <taxon>Hymenobacteraceae</taxon>
        <taxon>Hymenobacter</taxon>
    </lineage>
</organism>
<feature type="binding site" evidence="7">
    <location>
        <begin position="10"/>
        <end position="15"/>
    </location>
    <ligand>
        <name>ATP</name>
        <dbReference type="ChEBI" id="CHEBI:30616"/>
    </ligand>
</feature>
<keyword evidence="6 7" id="KW-0057">Aromatic amino acid biosynthesis</keyword>